<evidence type="ECO:0000256" key="2">
    <source>
        <dbReference type="ARBA" id="ARBA00006686"/>
    </source>
</evidence>
<dbReference type="GO" id="GO:0070374">
    <property type="term" value="P:positive regulation of ERK1 and ERK2 cascade"/>
    <property type="evidence" value="ECO:0007669"/>
    <property type="project" value="TreeGrafter"/>
</dbReference>
<dbReference type="GO" id="GO:0005615">
    <property type="term" value="C:extracellular space"/>
    <property type="evidence" value="ECO:0007669"/>
    <property type="project" value="TreeGrafter"/>
</dbReference>
<dbReference type="PANTHER" id="PTHR11633:SF3">
    <property type="entry name" value="PLATELET-DERIVED GROWTH FACTOR SUBUNIT A"/>
    <property type="match status" value="1"/>
</dbReference>
<evidence type="ECO:0000256" key="12">
    <source>
        <dbReference type="ARBA" id="ARBA00042479"/>
    </source>
</evidence>
<keyword evidence="6 13" id="KW-0339">Growth factor</keyword>
<dbReference type="GO" id="GO:0051897">
    <property type="term" value="P:positive regulation of phosphatidylinositol 3-kinase/protein kinase B signal transduction"/>
    <property type="evidence" value="ECO:0007669"/>
    <property type="project" value="TreeGrafter"/>
</dbReference>
<comment type="similarity">
    <text evidence="2 13">Belongs to the PDGF/VEGF growth factor family.</text>
</comment>
<evidence type="ECO:0000256" key="3">
    <source>
        <dbReference type="ARBA" id="ARBA00022473"/>
    </source>
</evidence>
<comment type="caution">
    <text evidence="16">The sequence shown here is derived from an EMBL/GenBank/DDBJ whole genome shotgun (WGS) entry which is preliminary data.</text>
</comment>
<dbReference type="GO" id="GO:0005161">
    <property type="term" value="F:platelet-derived growth factor receptor binding"/>
    <property type="evidence" value="ECO:0007669"/>
    <property type="project" value="TreeGrafter"/>
</dbReference>
<accession>A0A553R585</accession>
<dbReference type="InterPro" id="IPR006782">
    <property type="entry name" value="PDGF_N"/>
</dbReference>
<comment type="subcellular location">
    <subcellularLocation>
        <location evidence="1">Secreted</location>
    </subcellularLocation>
</comment>
<evidence type="ECO:0000313" key="16">
    <source>
        <dbReference type="EMBL" id="TRY97333.1"/>
    </source>
</evidence>
<name>A0A553R585_9TELE</name>
<keyword evidence="7" id="KW-1015">Disulfide bond</keyword>
<dbReference type="InterPro" id="IPR029034">
    <property type="entry name" value="Cystine-knot_cytokine"/>
</dbReference>
<sequence>MPIEPESCGSSEWRRWRTLTEIGPRREEGGGGVRSDHQGKGRPPHTILLSFSHSSFCSRSDQEEDTDTRSLPLISETRLLHAQTGLIVTRRSNQPAARAPRRTRGEALLSGGAEAQKSAGIPRERGDLRGTLQSASHGYTTVTRIVPHCMKTFCCLPGLLFTTNARFKETLTSSLKTGAGASDHFKQISSSFLLLSSHLLLAAAAAEKEFAIPQDFIDRLSRSEISSISDLQRLLEVNSPDAGNEVMEEPLHHKKHHSHKTASSTWSMDLKSQQFARRRKRSTVEEAVPAMCKTRTVIYEIPRSQVDPTAANFLIWPPCVEVKRCTGCCNTGNMRCHPSKKQHRTVKVAKVEFASRRKAKLKEVLVRLEDHLECLCSSQHHVLEHTDADTGAYSVKNAKKRKHRKQTVAAQINKDFHGHKVKAQKEGPRNDRNLLQLWDFNLNSDSIAVGNRASRGTLLKNQTKGAFPKKKISIAVWFNIVWSNTGREENQTCVKVKVEDVFVETKNFRKLWLGPALMDLPCAVTLLQSKTPFSTVPHHRALLGPGEQPLFPILHSQRIHNHWVLSILNGAFFLEKSVMGCHQSHDSEPVESSLNLEAFVETQDHMQLQEA</sequence>
<dbReference type="PROSITE" id="PS50278">
    <property type="entry name" value="PDGF_2"/>
    <property type="match status" value="1"/>
</dbReference>
<dbReference type="STRING" id="623744.A0A553R585"/>
<dbReference type="GO" id="GO:0016020">
    <property type="term" value="C:membrane"/>
    <property type="evidence" value="ECO:0007669"/>
    <property type="project" value="InterPro"/>
</dbReference>
<dbReference type="GO" id="GO:0051781">
    <property type="term" value="P:positive regulation of cell division"/>
    <property type="evidence" value="ECO:0007669"/>
    <property type="project" value="UniProtKB-KW"/>
</dbReference>
<evidence type="ECO:0000256" key="6">
    <source>
        <dbReference type="ARBA" id="ARBA00023030"/>
    </source>
</evidence>
<reference evidence="16 17" key="1">
    <citation type="journal article" date="2019" name="Sci. Data">
        <title>Hybrid genome assembly and annotation of Danionella translucida.</title>
        <authorList>
            <person name="Kadobianskyi M."/>
            <person name="Schulze L."/>
            <person name="Schuelke M."/>
            <person name="Judkewitz B."/>
        </authorList>
    </citation>
    <scope>NUCLEOTIDE SEQUENCE [LARGE SCALE GENOMIC DNA]</scope>
    <source>
        <strain evidence="16 17">Bolton</strain>
    </source>
</reference>
<dbReference type="EMBL" id="SRMA01025234">
    <property type="protein sequence ID" value="TRY97333.1"/>
    <property type="molecule type" value="Genomic_DNA"/>
</dbReference>
<feature type="region of interest" description="Disordered" evidence="14">
    <location>
        <begin position="91"/>
        <end position="125"/>
    </location>
</feature>
<evidence type="ECO:0000256" key="13">
    <source>
        <dbReference type="RuleBase" id="RU003818"/>
    </source>
</evidence>
<evidence type="ECO:0000256" key="7">
    <source>
        <dbReference type="ARBA" id="ARBA00023157"/>
    </source>
</evidence>
<keyword evidence="4" id="KW-0964">Secreted</keyword>
<gene>
    <name evidence="16" type="ORF">DNTS_020617</name>
</gene>
<organism evidence="16 17">
    <name type="scientific">Danionella cerebrum</name>
    <dbReference type="NCBI Taxonomy" id="2873325"/>
    <lineage>
        <taxon>Eukaryota</taxon>
        <taxon>Metazoa</taxon>
        <taxon>Chordata</taxon>
        <taxon>Craniata</taxon>
        <taxon>Vertebrata</taxon>
        <taxon>Euteleostomi</taxon>
        <taxon>Actinopterygii</taxon>
        <taxon>Neopterygii</taxon>
        <taxon>Teleostei</taxon>
        <taxon>Ostariophysi</taxon>
        <taxon>Cypriniformes</taxon>
        <taxon>Danionidae</taxon>
        <taxon>Danioninae</taxon>
        <taxon>Danionella</taxon>
    </lineage>
</organism>
<dbReference type="SUPFAM" id="SSF57501">
    <property type="entry name" value="Cystine-knot cytokines"/>
    <property type="match status" value="1"/>
</dbReference>
<dbReference type="Pfam" id="PF00341">
    <property type="entry name" value="PDGF"/>
    <property type="match status" value="1"/>
</dbReference>
<evidence type="ECO:0000256" key="9">
    <source>
        <dbReference type="ARBA" id="ARBA00023246"/>
    </source>
</evidence>
<dbReference type="InterPro" id="IPR000072">
    <property type="entry name" value="PDGF/VEGF_dom"/>
</dbReference>
<keyword evidence="8" id="KW-0325">Glycoprotein</keyword>
<evidence type="ECO:0000256" key="10">
    <source>
        <dbReference type="ARBA" id="ARBA00040278"/>
    </source>
</evidence>
<evidence type="ECO:0000256" key="5">
    <source>
        <dbReference type="ARBA" id="ARBA00022729"/>
    </source>
</evidence>
<dbReference type="OrthoDB" id="8878063at2759"/>
<dbReference type="CDD" id="cd00135">
    <property type="entry name" value="PDGF"/>
    <property type="match status" value="1"/>
</dbReference>
<keyword evidence="17" id="KW-1185">Reference proteome</keyword>
<dbReference type="Pfam" id="PF04692">
    <property type="entry name" value="PDGF_N"/>
    <property type="match status" value="1"/>
</dbReference>
<dbReference type="GO" id="GO:0008284">
    <property type="term" value="P:positive regulation of cell population proliferation"/>
    <property type="evidence" value="ECO:0007669"/>
    <property type="project" value="TreeGrafter"/>
</dbReference>
<keyword evidence="3" id="KW-0217">Developmental protein</keyword>
<evidence type="ECO:0000256" key="1">
    <source>
        <dbReference type="ARBA" id="ARBA00004613"/>
    </source>
</evidence>
<dbReference type="SMART" id="SM00141">
    <property type="entry name" value="PDGF"/>
    <property type="match status" value="1"/>
</dbReference>
<dbReference type="GO" id="GO:0048008">
    <property type="term" value="P:platelet-derived growth factor receptor signaling pathway"/>
    <property type="evidence" value="ECO:0007669"/>
    <property type="project" value="TreeGrafter"/>
</dbReference>
<evidence type="ECO:0000256" key="8">
    <source>
        <dbReference type="ARBA" id="ARBA00023180"/>
    </source>
</evidence>
<evidence type="ECO:0000259" key="15">
    <source>
        <dbReference type="PROSITE" id="PS50278"/>
    </source>
</evidence>
<dbReference type="PANTHER" id="PTHR11633">
    <property type="entry name" value="PLATELET-DERIVED GROWTH FACTOR"/>
    <property type="match status" value="1"/>
</dbReference>
<keyword evidence="5" id="KW-0732">Signal</keyword>
<dbReference type="GO" id="GO:0030335">
    <property type="term" value="P:positive regulation of cell migration"/>
    <property type="evidence" value="ECO:0007669"/>
    <property type="project" value="TreeGrafter"/>
</dbReference>
<dbReference type="PROSITE" id="PS00249">
    <property type="entry name" value="PDGF_1"/>
    <property type="match status" value="1"/>
</dbReference>
<dbReference type="Proteomes" id="UP000316079">
    <property type="component" value="Unassembled WGS sequence"/>
</dbReference>
<keyword evidence="9" id="KW-0497">Mitogen</keyword>
<evidence type="ECO:0000256" key="4">
    <source>
        <dbReference type="ARBA" id="ARBA00022525"/>
    </source>
</evidence>
<dbReference type="Gene3D" id="2.10.90.10">
    <property type="entry name" value="Cystine-knot cytokines"/>
    <property type="match status" value="1"/>
</dbReference>
<feature type="compositionally biased region" description="Basic and acidic residues" evidence="14">
    <location>
        <begin position="23"/>
        <end position="39"/>
    </location>
</feature>
<dbReference type="GO" id="GO:0008083">
    <property type="term" value="F:growth factor activity"/>
    <property type="evidence" value="ECO:0007669"/>
    <property type="project" value="UniProtKB-KW"/>
</dbReference>
<evidence type="ECO:0000313" key="17">
    <source>
        <dbReference type="Proteomes" id="UP000316079"/>
    </source>
</evidence>
<protein>
    <recommendedName>
        <fullName evidence="10">Platelet-derived growth factor subunit A</fullName>
    </recommendedName>
    <alternativeName>
        <fullName evidence="12">Platelet-derived growth factor A chain</fullName>
    </alternativeName>
    <alternativeName>
        <fullName evidence="11">Platelet-derived growth factor alpha polypeptide</fullName>
    </alternativeName>
</protein>
<feature type="domain" description="Platelet-derived growth factor (PDGF) family profile" evidence="15">
    <location>
        <begin position="279"/>
        <end position="381"/>
    </location>
</feature>
<dbReference type="AlphaFoldDB" id="A0A553R585"/>
<evidence type="ECO:0000256" key="11">
    <source>
        <dbReference type="ARBA" id="ARBA00041285"/>
    </source>
</evidence>
<proteinExistence type="inferred from homology"/>
<dbReference type="InterPro" id="IPR023581">
    <property type="entry name" value="PD_growth_factor_CS"/>
</dbReference>
<feature type="region of interest" description="Disordered" evidence="14">
    <location>
        <begin position="21"/>
        <end position="48"/>
    </location>
</feature>
<evidence type="ECO:0000256" key="14">
    <source>
        <dbReference type="SAM" id="MobiDB-lite"/>
    </source>
</evidence>